<evidence type="ECO:0000256" key="9">
    <source>
        <dbReference type="ARBA" id="ARBA00022989"/>
    </source>
</evidence>
<evidence type="ECO:0000256" key="2">
    <source>
        <dbReference type="ARBA" id="ARBA00004389"/>
    </source>
</evidence>
<comment type="similarity">
    <text evidence="13">Belongs to the group II decarboxylase family. Sphingosine-1-phosphate lyase subfamily.</text>
</comment>
<evidence type="ECO:0000256" key="10">
    <source>
        <dbReference type="ARBA" id="ARBA00023098"/>
    </source>
</evidence>
<evidence type="ECO:0000256" key="17">
    <source>
        <dbReference type="RuleBase" id="RU000382"/>
    </source>
</evidence>
<evidence type="ECO:0000256" key="3">
    <source>
        <dbReference type="ARBA" id="ARBA00004760"/>
    </source>
</evidence>
<dbReference type="FunFam" id="3.40.640.10:FF:000020">
    <property type="entry name" value="sphingosine-1-phosphate lyase 1"/>
    <property type="match status" value="1"/>
</dbReference>
<evidence type="ECO:0000256" key="16">
    <source>
        <dbReference type="PIRSR" id="PIRSR602129-50"/>
    </source>
</evidence>
<keyword evidence="6" id="KW-0256">Endoplasmic reticulum</keyword>
<keyword evidence="12 17" id="KW-0456">Lyase</keyword>
<dbReference type="InterPro" id="IPR015421">
    <property type="entry name" value="PyrdxlP-dep_Trfase_major"/>
</dbReference>
<dbReference type="Gene3D" id="3.90.1150.10">
    <property type="entry name" value="Aspartate Aminotransferase, domain 1"/>
    <property type="match status" value="1"/>
</dbReference>
<dbReference type="EC" id="4.1.2.27" evidence="14"/>
<dbReference type="SUPFAM" id="SSF53383">
    <property type="entry name" value="PLP-dependent transferases"/>
    <property type="match status" value="1"/>
</dbReference>
<dbReference type="AlphaFoldDB" id="A0AAW0DP59"/>
<gene>
    <name evidence="18" type="primary">DPL1</name>
    <name evidence="18" type="ORF">VNI00_003788</name>
</gene>
<dbReference type="PANTHER" id="PTHR42735">
    <property type="match status" value="1"/>
</dbReference>
<dbReference type="GO" id="GO:0008117">
    <property type="term" value="F:sphinganine-1-phosphate aldolase activity"/>
    <property type="evidence" value="ECO:0007669"/>
    <property type="project" value="UniProtKB-EC"/>
</dbReference>
<dbReference type="Proteomes" id="UP001383192">
    <property type="component" value="Unassembled WGS sequence"/>
</dbReference>
<name>A0AAW0DP59_9AGAR</name>
<comment type="caution">
    <text evidence="18">The sequence shown here is derived from an EMBL/GenBank/DDBJ whole genome shotgun (WGS) entry which is preliminary data.</text>
</comment>
<keyword evidence="10" id="KW-0443">Lipid metabolism</keyword>
<sequence length="581" mass="63320">MSTVTTLTTKSLSALVAIQARLSSLPPAARLVIVLSLLHTTFALLSSTVESYRHLRARGIHGTISEALNRASQWLLRLYFKMPLESSKQVRQRIKTEMGAAKLDIERRLVGDSKYIGLPDEGKPLEWILAEFDRMDAHAHGNKEVEGEGKELTAWQQGKVSGAVYHGHPSLSNVISTAYSRYCLSNPLHPDLFPAVRKMEAEIVHKSHEELYNHPTGAGTMTSGGTESIVMAVKTYRDWARKTKGITHPEMVLPASAHAAFDKAAAYFGIKVHEIPVDPVSRQVDMKKVRKAINPNTILLVGSAPNFPDGNMDPISELSKLALKYKIGLHVDCCLGSFIMPYLEKAGLSGGLNGKYKLEPFDFRVPGVTSISCDTHKYGFAPKGTSVIMYRSAELRKHQYFVMTGWSGGLYASPSLSGSRPGALIAGTWAAMMNVGDKGYLDSCTRIVGCARNIAETIRTSFPELYILGSPPASVIAFGSKHPMVNVLEVGDMMSKKGWHLNALSNPPAVHIACTMLTPQASDEFISDLKECVKEAKSRERKPGEKEGTMVALYGLGQSSAVGPSMVGELAEAFLDALYKV</sequence>
<accession>A0AAW0DP59</accession>
<evidence type="ECO:0000256" key="11">
    <source>
        <dbReference type="ARBA" id="ARBA00023136"/>
    </source>
</evidence>
<comment type="cofactor">
    <cofactor evidence="1 16 17">
        <name>pyridoxal 5'-phosphate</name>
        <dbReference type="ChEBI" id="CHEBI:597326"/>
    </cofactor>
</comment>
<dbReference type="Gene3D" id="3.40.640.10">
    <property type="entry name" value="Type I PLP-dependent aspartate aminotransferase-like (Major domain)"/>
    <property type="match status" value="1"/>
</dbReference>
<protein>
    <recommendedName>
        <fullName evidence="14">sphinganine-1-phosphate aldolase</fullName>
        <ecNumber evidence="14">4.1.2.27</ecNumber>
    </recommendedName>
    <alternativeName>
        <fullName evidence="15">Sphingosine-1-phosphate aldolase</fullName>
    </alternativeName>
</protein>
<dbReference type="InterPro" id="IPR050477">
    <property type="entry name" value="GrpII_AminoAcid_Decarb"/>
</dbReference>
<evidence type="ECO:0000256" key="1">
    <source>
        <dbReference type="ARBA" id="ARBA00001933"/>
    </source>
</evidence>
<dbReference type="GO" id="GO:0005789">
    <property type="term" value="C:endoplasmic reticulum membrane"/>
    <property type="evidence" value="ECO:0007669"/>
    <property type="project" value="UniProtKB-SubCell"/>
</dbReference>
<feature type="modified residue" description="N6-(pyridoxal phosphate)lysine" evidence="16">
    <location>
        <position position="377"/>
    </location>
</feature>
<keyword evidence="5" id="KW-0812">Transmembrane</keyword>
<evidence type="ECO:0000256" key="15">
    <source>
        <dbReference type="ARBA" id="ARBA00042568"/>
    </source>
</evidence>
<evidence type="ECO:0000256" key="5">
    <source>
        <dbReference type="ARBA" id="ARBA00022692"/>
    </source>
</evidence>
<dbReference type="Pfam" id="PF00282">
    <property type="entry name" value="Pyridoxal_deC"/>
    <property type="match status" value="1"/>
</dbReference>
<evidence type="ECO:0000256" key="14">
    <source>
        <dbReference type="ARBA" id="ARBA00038965"/>
    </source>
</evidence>
<dbReference type="PANTHER" id="PTHR42735:SF6">
    <property type="entry name" value="SPHINGOSINE-1-PHOSPHATE LYASE 1"/>
    <property type="match status" value="1"/>
</dbReference>
<comment type="pathway">
    <text evidence="4">Sphingolipid metabolism.</text>
</comment>
<dbReference type="Gene3D" id="6.10.140.2150">
    <property type="match status" value="1"/>
</dbReference>
<organism evidence="18 19">
    <name type="scientific">Paramarasmius palmivorus</name>
    <dbReference type="NCBI Taxonomy" id="297713"/>
    <lineage>
        <taxon>Eukaryota</taxon>
        <taxon>Fungi</taxon>
        <taxon>Dikarya</taxon>
        <taxon>Basidiomycota</taxon>
        <taxon>Agaricomycotina</taxon>
        <taxon>Agaricomycetes</taxon>
        <taxon>Agaricomycetidae</taxon>
        <taxon>Agaricales</taxon>
        <taxon>Marasmiineae</taxon>
        <taxon>Marasmiaceae</taxon>
        <taxon>Paramarasmius</taxon>
    </lineage>
</organism>
<dbReference type="GO" id="GO:0019752">
    <property type="term" value="P:carboxylic acid metabolic process"/>
    <property type="evidence" value="ECO:0007669"/>
    <property type="project" value="InterPro"/>
</dbReference>
<dbReference type="InterPro" id="IPR015422">
    <property type="entry name" value="PyrdxlP-dep_Trfase_small"/>
</dbReference>
<evidence type="ECO:0000256" key="4">
    <source>
        <dbReference type="ARBA" id="ARBA00004991"/>
    </source>
</evidence>
<evidence type="ECO:0000256" key="7">
    <source>
        <dbReference type="ARBA" id="ARBA00022898"/>
    </source>
</evidence>
<reference evidence="18 19" key="1">
    <citation type="submission" date="2024-01" db="EMBL/GenBank/DDBJ databases">
        <title>A draft genome for a cacao thread blight-causing isolate of Paramarasmius palmivorus.</title>
        <authorList>
            <person name="Baruah I.K."/>
            <person name="Bukari Y."/>
            <person name="Amoako-Attah I."/>
            <person name="Meinhardt L.W."/>
            <person name="Bailey B.A."/>
            <person name="Cohen S.P."/>
        </authorList>
    </citation>
    <scope>NUCLEOTIDE SEQUENCE [LARGE SCALE GENOMIC DNA]</scope>
    <source>
        <strain evidence="18 19">GH-12</strain>
    </source>
</reference>
<dbReference type="GO" id="GO:0030170">
    <property type="term" value="F:pyridoxal phosphate binding"/>
    <property type="evidence" value="ECO:0007669"/>
    <property type="project" value="InterPro"/>
</dbReference>
<keyword evidence="11" id="KW-0472">Membrane</keyword>
<comment type="subcellular location">
    <subcellularLocation>
        <location evidence="2">Endoplasmic reticulum membrane</location>
        <topology evidence="2">Single-pass membrane protein</topology>
    </subcellularLocation>
</comment>
<comment type="pathway">
    <text evidence="3">Lipid metabolism; sphingolipid metabolism.</text>
</comment>
<dbReference type="EMBL" id="JAYKXP010000010">
    <property type="protein sequence ID" value="KAK7053169.1"/>
    <property type="molecule type" value="Genomic_DNA"/>
</dbReference>
<keyword evidence="19" id="KW-1185">Reference proteome</keyword>
<dbReference type="InterPro" id="IPR015424">
    <property type="entry name" value="PyrdxlP-dep_Trfase"/>
</dbReference>
<evidence type="ECO:0000256" key="13">
    <source>
        <dbReference type="ARBA" id="ARBA00038302"/>
    </source>
</evidence>
<keyword evidence="9" id="KW-1133">Transmembrane helix</keyword>
<evidence type="ECO:0000256" key="12">
    <source>
        <dbReference type="ARBA" id="ARBA00023239"/>
    </source>
</evidence>
<dbReference type="InterPro" id="IPR002129">
    <property type="entry name" value="PyrdxlP-dep_de-COase"/>
</dbReference>
<proteinExistence type="inferred from homology"/>
<evidence type="ECO:0000256" key="6">
    <source>
        <dbReference type="ARBA" id="ARBA00022824"/>
    </source>
</evidence>
<keyword evidence="8" id="KW-0746">Sphingolipid metabolism</keyword>
<dbReference type="GO" id="GO:0030149">
    <property type="term" value="P:sphingolipid catabolic process"/>
    <property type="evidence" value="ECO:0007669"/>
    <property type="project" value="TreeGrafter"/>
</dbReference>
<evidence type="ECO:0000313" key="19">
    <source>
        <dbReference type="Proteomes" id="UP001383192"/>
    </source>
</evidence>
<keyword evidence="7 16" id="KW-0663">Pyridoxal phosphate</keyword>
<evidence type="ECO:0000256" key="8">
    <source>
        <dbReference type="ARBA" id="ARBA00022919"/>
    </source>
</evidence>
<evidence type="ECO:0000313" key="18">
    <source>
        <dbReference type="EMBL" id="KAK7053169.1"/>
    </source>
</evidence>